<keyword evidence="1" id="KW-0812">Transmembrane</keyword>
<dbReference type="STRING" id="1802597.A2Z24_00320"/>
<keyword evidence="1" id="KW-0472">Membrane</keyword>
<accession>A0A1G1WFK8</accession>
<organism evidence="2 3">
    <name type="scientific">Candidatus Woykebacteria bacterium RBG_16_44_10</name>
    <dbReference type="NCBI Taxonomy" id="1802597"/>
    <lineage>
        <taxon>Bacteria</taxon>
        <taxon>Candidatus Woykeibacteriota</taxon>
    </lineage>
</organism>
<keyword evidence="1" id="KW-1133">Transmembrane helix</keyword>
<sequence>MKEKTMKNKIVKIISKPIFLIIGVLMTTFLKTTHALAQGFDPNTMVVYAAPEVFACGDNKLCLLLYGFRRSWVFAVLVLVVLLAIIFGIVKLILKIIRKKRQNQNTQQQKTTDEPPKQ</sequence>
<reference evidence="2 3" key="1">
    <citation type="journal article" date="2016" name="Nat. Commun.">
        <title>Thousands of microbial genomes shed light on interconnected biogeochemical processes in an aquifer system.</title>
        <authorList>
            <person name="Anantharaman K."/>
            <person name="Brown C.T."/>
            <person name="Hug L.A."/>
            <person name="Sharon I."/>
            <person name="Castelle C.J."/>
            <person name="Probst A.J."/>
            <person name="Thomas B.C."/>
            <person name="Singh A."/>
            <person name="Wilkins M.J."/>
            <person name="Karaoz U."/>
            <person name="Brodie E.L."/>
            <person name="Williams K.H."/>
            <person name="Hubbard S.S."/>
            <person name="Banfield J.F."/>
        </authorList>
    </citation>
    <scope>NUCLEOTIDE SEQUENCE [LARGE SCALE GENOMIC DNA]</scope>
</reference>
<evidence type="ECO:0000313" key="2">
    <source>
        <dbReference type="EMBL" id="OGY26444.1"/>
    </source>
</evidence>
<proteinExistence type="predicted"/>
<dbReference type="EMBL" id="MHCT01000007">
    <property type="protein sequence ID" value="OGY26444.1"/>
    <property type="molecule type" value="Genomic_DNA"/>
</dbReference>
<comment type="caution">
    <text evidence="2">The sequence shown here is derived from an EMBL/GenBank/DDBJ whole genome shotgun (WGS) entry which is preliminary data.</text>
</comment>
<dbReference type="Proteomes" id="UP000177588">
    <property type="component" value="Unassembled WGS sequence"/>
</dbReference>
<evidence type="ECO:0000313" key="3">
    <source>
        <dbReference type="Proteomes" id="UP000177588"/>
    </source>
</evidence>
<gene>
    <name evidence="2" type="ORF">A2Z24_00320</name>
</gene>
<protein>
    <submittedName>
        <fullName evidence="2">Uncharacterized protein</fullName>
    </submittedName>
</protein>
<dbReference type="AlphaFoldDB" id="A0A1G1WFK8"/>
<feature type="transmembrane region" description="Helical" evidence="1">
    <location>
        <begin position="72"/>
        <end position="94"/>
    </location>
</feature>
<evidence type="ECO:0000256" key="1">
    <source>
        <dbReference type="SAM" id="Phobius"/>
    </source>
</evidence>
<name>A0A1G1WFK8_9BACT</name>